<gene>
    <name evidence="8" type="ORF">CAL15_09815</name>
</gene>
<feature type="transmembrane region" description="Helical" evidence="6">
    <location>
        <begin position="86"/>
        <end position="106"/>
    </location>
</feature>
<feature type="domain" description="Type II secretion system protein GspF" evidence="7">
    <location>
        <begin position="150"/>
        <end position="275"/>
    </location>
</feature>
<evidence type="ECO:0000256" key="1">
    <source>
        <dbReference type="ARBA" id="ARBA00004651"/>
    </source>
</evidence>
<evidence type="ECO:0000313" key="9">
    <source>
        <dbReference type="Proteomes" id="UP000194161"/>
    </source>
</evidence>
<evidence type="ECO:0000313" key="8">
    <source>
        <dbReference type="EMBL" id="ARP94659.1"/>
    </source>
</evidence>
<organism evidence="8 9">
    <name type="scientific">Bordetella genomosp. 13</name>
    <dbReference type="NCBI Taxonomy" id="463040"/>
    <lineage>
        <taxon>Bacteria</taxon>
        <taxon>Pseudomonadati</taxon>
        <taxon>Pseudomonadota</taxon>
        <taxon>Betaproteobacteria</taxon>
        <taxon>Burkholderiales</taxon>
        <taxon>Alcaligenaceae</taxon>
        <taxon>Bordetella</taxon>
    </lineage>
</organism>
<dbReference type="AlphaFoldDB" id="A0A1W6ZBG4"/>
<dbReference type="Pfam" id="PF00482">
    <property type="entry name" value="T2SSF"/>
    <property type="match status" value="1"/>
</dbReference>
<evidence type="ECO:0000259" key="7">
    <source>
        <dbReference type="Pfam" id="PF00482"/>
    </source>
</evidence>
<comment type="subcellular location">
    <subcellularLocation>
        <location evidence="1">Cell membrane</location>
        <topology evidence="1">Multi-pass membrane protein</topology>
    </subcellularLocation>
</comment>
<dbReference type="GO" id="GO:0005886">
    <property type="term" value="C:plasma membrane"/>
    <property type="evidence" value="ECO:0007669"/>
    <property type="project" value="UniProtKB-SubCell"/>
</dbReference>
<dbReference type="STRING" id="463040.CAL15_09815"/>
<protein>
    <submittedName>
        <fullName evidence="8">Type II secretion protein F</fullName>
    </submittedName>
</protein>
<dbReference type="PANTHER" id="PTHR35007">
    <property type="entry name" value="INTEGRAL MEMBRANE PROTEIN-RELATED"/>
    <property type="match status" value="1"/>
</dbReference>
<evidence type="ECO:0000256" key="2">
    <source>
        <dbReference type="ARBA" id="ARBA00022475"/>
    </source>
</evidence>
<keyword evidence="4 6" id="KW-1133">Transmembrane helix</keyword>
<dbReference type="InterPro" id="IPR018076">
    <property type="entry name" value="T2SS_GspF_dom"/>
</dbReference>
<dbReference type="Proteomes" id="UP000194161">
    <property type="component" value="Chromosome"/>
</dbReference>
<feature type="transmembrane region" description="Helical" evidence="6">
    <location>
        <begin position="112"/>
        <end position="131"/>
    </location>
</feature>
<proteinExistence type="predicted"/>
<keyword evidence="3 6" id="KW-0812">Transmembrane</keyword>
<name>A0A1W6ZBG4_9BORD</name>
<feature type="transmembrane region" description="Helical" evidence="6">
    <location>
        <begin position="260"/>
        <end position="281"/>
    </location>
</feature>
<dbReference type="KEGG" id="bgm:CAL15_09815"/>
<accession>A0A1W6ZBG4</accession>
<dbReference type="OrthoDB" id="9810662at2"/>
<dbReference type="EMBL" id="CP021111">
    <property type="protein sequence ID" value="ARP94659.1"/>
    <property type="molecule type" value="Genomic_DNA"/>
</dbReference>
<keyword evidence="9" id="KW-1185">Reference proteome</keyword>
<keyword evidence="5 6" id="KW-0472">Membrane</keyword>
<reference evidence="8 9" key="1">
    <citation type="submission" date="2017-05" db="EMBL/GenBank/DDBJ databases">
        <title>Complete and WGS of Bordetella genogroups.</title>
        <authorList>
            <person name="Spilker T."/>
            <person name="LiPuma J."/>
        </authorList>
    </citation>
    <scope>NUCLEOTIDE SEQUENCE [LARGE SCALE GENOMIC DNA]</scope>
    <source>
        <strain evidence="8 9">AU7206</strain>
    </source>
</reference>
<evidence type="ECO:0000256" key="6">
    <source>
        <dbReference type="SAM" id="Phobius"/>
    </source>
</evidence>
<keyword evidence="2" id="KW-1003">Cell membrane</keyword>
<dbReference type="PANTHER" id="PTHR35007:SF2">
    <property type="entry name" value="PILUS ASSEMBLE PROTEIN"/>
    <property type="match status" value="1"/>
</dbReference>
<dbReference type="RefSeq" id="WP_086078425.1">
    <property type="nucleotide sequence ID" value="NZ_CP021111.1"/>
</dbReference>
<sequence>MFIALAMGLAGLCAALAAYAICVPLWRGQRPPRLEPPLPWWWRAAWPWTSWLARIAGPLLSWRARARWQRLMERAGLPPQVTDRDLAALAWLASLCAGCAAAAIAWRMQLQALVPAAAAAALAGVLPRLWLRRVAIHRRLRIDRDMPFVLDLMTLCVEAGLGLHGALQQSVQCAPPGPLKEILGGALADMRAGMGRTAALKAMAARSGSSSLQAWVASLAQADTLGMSLGPLMRGQAAQCRADRFQRAERLAMEAPVKMLLPLIGCIFPCTFIVLGFPIALQLLPALG</sequence>
<evidence type="ECO:0000256" key="5">
    <source>
        <dbReference type="ARBA" id="ARBA00023136"/>
    </source>
</evidence>
<evidence type="ECO:0000256" key="4">
    <source>
        <dbReference type="ARBA" id="ARBA00022989"/>
    </source>
</evidence>
<evidence type="ECO:0000256" key="3">
    <source>
        <dbReference type="ARBA" id="ARBA00022692"/>
    </source>
</evidence>